<dbReference type="SUPFAM" id="SSF53474">
    <property type="entry name" value="alpha/beta-Hydrolases"/>
    <property type="match status" value="1"/>
</dbReference>
<dbReference type="EMBL" id="CP055902">
    <property type="protein sequence ID" value="QKX62554.1"/>
    <property type="molecule type" value="Genomic_DNA"/>
</dbReference>
<dbReference type="PANTHER" id="PTHR43798">
    <property type="entry name" value="MONOACYLGLYCEROL LIPASE"/>
    <property type="match status" value="1"/>
</dbReference>
<gene>
    <name evidence="2" type="ORF">TRUGW13939_09715</name>
</gene>
<accession>A0A7H8R834</accession>
<dbReference type="Pfam" id="PF00561">
    <property type="entry name" value="Abhydrolase_1"/>
    <property type="match status" value="1"/>
</dbReference>
<evidence type="ECO:0000259" key="1">
    <source>
        <dbReference type="Pfam" id="PF00561"/>
    </source>
</evidence>
<dbReference type="InterPro" id="IPR000073">
    <property type="entry name" value="AB_hydrolase_1"/>
</dbReference>
<feature type="domain" description="AB hydrolase-1" evidence="1">
    <location>
        <begin position="24"/>
        <end position="139"/>
    </location>
</feature>
<dbReference type="OrthoDB" id="8119704at2759"/>
<evidence type="ECO:0000313" key="2">
    <source>
        <dbReference type="EMBL" id="QKX62554.1"/>
    </source>
</evidence>
<dbReference type="InterPro" id="IPR029058">
    <property type="entry name" value="AB_hydrolase_fold"/>
</dbReference>
<sequence length="295" mass="31870">MCEIDDHQTQSLSFQEHNPDASNSIVFLHGILASAHEWNSVVPHLTQYHLLVADLPQHGAEGSESSKIPYSHATAVEYIAQLIREHAKEGTAHIVGISLGGCLALSLAAKYPELCLSLFATGCAHRFDQGEGGTNLPAWLICAFLSAANALGAAFSRAIPLSWSLKLCGWQDTSAVTEELLQDIQAATARGISGIIIRGLMSCSGPEVWKKVSESGVRTCVLAGGKLDPIEMTREQGMTLEKASPGNNHKGNNHNKAYVVRDTMRMWNLSHPALFAEGVEAWVAEKDMPVGYEEI</sequence>
<name>A0A7H8R834_TALRU</name>
<dbReference type="InterPro" id="IPR050266">
    <property type="entry name" value="AB_hydrolase_sf"/>
</dbReference>
<dbReference type="Proteomes" id="UP000509510">
    <property type="component" value="Chromosome V"/>
</dbReference>
<dbReference type="GeneID" id="55997198"/>
<organism evidence="2 3">
    <name type="scientific">Talaromyces rugulosus</name>
    <name type="common">Penicillium rugulosum</name>
    <dbReference type="NCBI Taxonomy" id="121627"/>
    <lineage>
        <taxon>Eukaryota</taxon>
        <taxon>Fungi</taxon>
        <taxon>Dikarya</taxon>
        <taxon>Ascomycota</taxon>
        <taxon>Pezizomycotina</taxon>
        <taxon>Eurotiomycetes</taxon>
        <taxon>Eurotiomycetidae</taxon>
        <taxon>Eurotiales</taxon>
        <taxon>Trichocomaceae</taxon>
        <taxon>Talaromyces</taxon>
        <taxon>Talaromyces sect. Islandici</taxon>
    </lineage>
</organism>
<protein>
    <recommendedName>
        <fullName evidence="1">AB hydrolase-1 domain-containing protein</fullName>
    </recommendedName>
</protein>
<reference evidence="3" key="1">
    <citation type="submission" date="2020-06" db="EMBL/GenBank/DDBJ databases">
        <title>A chromosome-scale genome assembly of Talaromyces rugulosus W13939.</title>
        <authorList>
            <person name="Wang B."/>
            <person name="Guo L."/>
            <person name="Ye K."/>
            <person name="Wang L."/>
        </authorList>
    </citation>
    <scope>NUCLEOTIDE SEQUENCE [LARGE SCALE GENOMIC DNA]</scope>
    <source>
        <strain evidence="3">W13939</strain>
    </source>
</reference>
<dbReference type="PANTHER" id="PTHR43798:SF33">
    <property type="entry name" value="HYDROLASE, PUTATIVE (AFU_ORTHOLOGUE AFUA_2G14860)-RELATED"/>
    <property type="match status" value="1"/>
</dbReference>
<evidence type="ECO:0000313" key="3">
    <source>
        <dbReference type="Proteomes" id="UP000509510"/>
    </source>
</evidence>
<dbReference type="KEGG" id="trg:TRUGW13939_09715"/>
<dbReference type="RefSeq" id="XP_035348728.1">
    <property type="nucleotide sequence ID" value="XM_035492835.1"/>
</dbReference>
<proteinExistence type="predicted"/>
<dbReference type="GO" id="GO:0016020">
    <property type="term" value="C:membrane"/>
    <property type="evidence" value="ECO:0007669"/>
    <property type="project" value="TreeGrafter"/>
</dbReference>
<keyword evidence="3" id="KW-1185">Reference proteome</keyword>
<dbReference type="Gene3D" id="3.40.50.1820">
    <property type="entry name" value="alpha/beta hydrolase"/>
    <property type="match status" value="1"/>
</dbReference>
<dbReference type="AlphaFoldDB" id="A0A7H8R834"/>